<dbReference type="RefSeq" id="WP_303764333.1">
    <property type="nucleotide sequence ID" value="NZ_JABZGR010000020.1"/>
</dbReference>
<dbReference type="Proteomes" id="UP000704068">
    <property type="component" value="Unassembled WGS sequence"/>
</dbReference>
<name>A0A929RY75_9BACT</name>
<proteinExistence type="predicted"/>
<sequence length="73" mass="8253">MPVQAASPLSRWDLSKTATHFLGRKTNSRKWLILLHYKRMRSLTPPPSAAADARLWTVNDAQTTRASVGRINH</sequence>
<organism evidence="1 2">
    <name type="scientific">Alloprevotella tannerae</name>
    <dbReference type="NCBI Taxonomy" id="76122"/>
    <lineage>
        <taxon>Bacteria</taxon>
        <taxon>Pseudomonadati</taxon>
        <taxon>Bacteroidota</taxon>
        <taxon>Bacteroidia</taxon>
        <taxon>Bacteroidales</taxon>
        <taxon>Prevotellaceae</taxon>
        <taxon>Alloprevotella</taxon>
    </lineage>
</organism>
<evidence type="ECO:0000313" key="1">
    <source>
        <dbReference type="EMBL" id="MBF0970719.1"/>
    </source>
</evidence>
<gene>
    <name evidence="1" type="ORF">HXK21_06725</name>
</gene>
<dbReference type="EMBL" id="JABZGR010000020">
    <property type="protein sequence ID" value="MBF0970719.1"/>
    <property type="molecule type" value="Genomic_DNA"/>
</dbReference>
<evidence type="ECO:0000313" key="2">
    <source>
        <dbReference type="Proteomes" id="UP000704068"/>
    </source>
</evidence>
<protein>
    <submittedName>
        <fullName evidence="1">Uncharacterized protein</fullName>
    </submittedName>
</protein>
<dbReference type="AlphaFoldDB" id="A0A929RY75"/>
<accession>A0A929RY75</accession>
<comment type="caution">
    <text evidence="1">The sequence shown here is derived from an EMBL/GenBank/DDBJ whole genome shotgun (WGS) entry which is preliminary data.</text>
</comment>
<reference evidence="1" key="1">
    <citation type="submission" date="2020-04" db="EMBL/GenBank/DDBJ databases">
        <title>Deep metagenomics examines the oral microbiome during advanced dental caries in children, revealing novel taxa and co-occurrences with host molecules.</title>
        <authorList>
            <person name="Baker J.L."/>
            <person name="Morton J.T."/>
            <person name="Dinis M."/>
            <person name="Alvarez R."/>
            <person name="Tran N.C."/>
            <person name="Knight R."/>
            <person name="Edlund A."/>
        </authorList>
    </citation>
    <scope>NUCLEOTIDE SEQUENCE</scope>
    <source>
        <strain evidence="1">JCVI_34_bin.1</strain>
    </source>
</reference>